<sequence length="226" mass="25227">MRDRGDKATVARHLIGGKRHYGRRLCGDLRLLFLKSEQGNRASMGLAFRKETTGARRGRWSWAVRSVASLAVETVEAEIGAKSMAAAGNAERGLPRSEENGGVAKQFEKRSNPEWNQVFAFAKERTQASVVKVTVKDKAVLVDAQIGKVAFDVNEIPKRAPPDSPLAPQWYRLEDQRCEKIKQGELMLAVWMGPQADEAFPHAPQVRICVEHVLDNFPFQCWFGPA</sequence>
<comment type="caution">
    <text evidence="1">The sequence shown here is derived from an EMBL/GenBank/DDBJ whole genome shotgun (WGS) entry which is preliminary data.</text>
</comment>
<dbReference type="EMBL" id="CM042886">
    <property type="protein sequence ID" value="KAI4342093.1"/>
    <property type="molecule type" value="Genomic_DNA"/>
</dbReference>
<dbReference type="Proteomes" id="UP001057402">
    <property type="component" value="Chromosome 7"/>
</dbReference>
<protein>
    <submittedName>
        <fullName evidence="1">Uncharacterized protein</fullName>
    </submittedName>
</protein>
<accession>A0ACB9P0Y0</accession>
<name>A0ACB9P0Y0_9MYRT</name>
<proteinExistence type="predicted"/>
<evidence type="ECO:0000313" key="1">
    <source>
        <dbReference type="EMBL" id="KAI4342093.1"/>
    </source>
</evidence>
<organism evidence="1 2">
    <name type="scientific">Melastoma candidum</name>
    <dbReference type="NCBI Taxonomy" id="119954"/>
    <lineage>
        <taxon>Eukaryota</taxon>
        <taxon>Viridiplantae</taxon>
        <taxon>Streptophyta</taxon>
        <taxon>Embryophyta</taxon>
        <taxon>Tracheophyta</taxon>
        <taxon>Spermatophyta</taxon>
        <taxon>Magnoliopsida</taxon>
        <taxon>eudicotyledons</taxon>
        <taxon>Gunneridae</taxon>
        <taxon>Pentapetalae</taxon>
        <taxon>rosids</taxon>
        <taxon>malvids</taxon>
        <taxon>Myrtales</taxon>
        <taxon>Melastomataceae</taxon>
        <taxon>Melastomatoideae</taxon>
        <taxon>Melastomateae</taxon>
        <taxon>Melastoma</taxon>
    </lineage>
</organism>
<reference evidence="2" key="1">
    <citation type="journal article" date="2023" name="Front. Plant Sci.">
        <title>Chromosomal-level genome assembly of Melastoma candidum provides insights into trichome evolution.</title>
        <authorList>
            <person name="Zhong Y."/>
            <person name="Wu W."/>
            <person name="Sun C."/>
            <person name="Zou P."/>
            <person name="Liu Y."/>
            <person name="Dai S."/>
            <person name="Zhou R."/>
        </authorList>
    </citation>
    <scope>NUCLEOTIDE SEQUENCE [LARGE SCALE GENOMIC DNA]</scope>
</reference>
<gene>
    <name evidence="1" type="ORF">MLD38_026751</name>
</gene>
<keyword evidence="2" id="KW-1185">Reference proteome</keyword>
<evidence type="ECO:0000313" key="2">
    <source>
        <dbReference type="Proteomes" id="UP001057402"/>
    </source>
</evidence>